<organism evidence="1 2">
    <name type="scientific">Proteiniphilum saccharofermentans</name>
    <dbReference type="NCBI Taxonomy" id="1642647"/>
    <lineage>
        <taxon>Bacteria</taxon>
        <taxon>Pseudomonadati</taxon>
        <taxon>Bacteroidota</taxon>
        <taxon>Bacteroidia</taxon>
        <taxon>Bacteroidales</taxon>
        <taxon>Dysgonomonadaceae</taxon>
        <taxon>Proteiniphilum</taxon>
    </lineage>
</organism>
<gene>
    <name evidence="1" type="ORF">PSM36_1197</name>
</gene>
<evidence type="ECO:0000313" key="2">
    <source>
        <dbReference type="Proteomes" id="UP000187464"/>
    </source>
</evidence>
<keyword evidence="2" id="KW-1185">Reference proteome</keyword>
<dbReference type="AlphaFoldDB" id="A0A1R3SWY0"/>
<protein>
    <submittedName>
        <fullName evidence="1">Uncharacterized protein</fullName>
    </submittedName>
</protein>
<accession>A0A1R3SWY0</accession>
<dbReference type="STRING" id="1642647.PSM36_1197"/>
<reference evidence="2" key="1">
    <citation type="submission" date="2016-08" db="EMBL/GenBank/DDBJ databases">
        <authorList>
            <person name="Wibberg D."/>
        </authorList>
    </citation>
    <scope>NUCLEOTIDE SEQUENCE [LARGE SCALE GENOMIC DNA]</scope>
</reference>
<dbReference type="KEGG" id="psac:PSM36_1197"/>
<sequence length="89" mass="10919">MERRNKHWRIEQRNRVYKAKMKLFASYGGIFILNNERVTNPRWIELYKANWSPVYKSVRTPCSCRMCRGEIYNRCAYKKETIRLIEEII</sequence>
<dbReference type="EMBL" id="LT605205">
    <property type="protein sequence ID" value="SCD20021.1"/>
    <property type="molecule type" value="Genomic_DNA"/>
</dbReference>
<proteinExistence type="predicted"/>
<dbReference type="Proteomes" id="UP000187464">
    <property type="component" value="Chromosome I"/>
</dbReference>
<name>A0A1R3SWY0_9BACT</name>
<evidence type="ECO:0000313" key="1">
    <source>
        <dbReference type="EMBL" id="SCD20021.1"/>
    </source>
</evidence>